<protein>
    <submittedName>
        <fullName evidence="1">Uncharacterized protein</fullName>
    </submittedName>
</protein>
<evidence type="ECO:0000313" key="1">
    <source>
        <dbReference type="EMBL" id="JAD94664.1"/>
    </source>
</evidence>
<reference evidence="1" key="1">
    <citation type="submission" date="2014-09" db="EMBL/GenBank/DDBJ databases">
        <authorList>
            <person name="Magalhaes I.L.F."/>
            <person name="Oliveira U."/>
            <person name="Santos F.R."/>
            <person name="Vidigal T.H.D.A."/>
            <person name="Brescovit A.D."/>
            <person name="Santos A.J."/>
        </authorList>
    </citation>
    <scope>NUCLEOTIDE SEQUENCE</scope>
    <source>
        <tissue evidence="1">Shoot tissue taken approximately 20 cm above the soil surface</tissue>
    </source>
</reference>
<organism evidence="1">
    <name type="scientific">Arundo donax</name>
    <name type="common">Giant reed</name>
    <name type="synonym">Donax arundinaceus</name>
    <dbReference type="NCBI Taxonomy" id="35708"/>
    <lineage>
        <taxon>Eukaryota</taxon>
        <taxon>Viridiplantae</taxon>
        <taxon>Streptophyta</taxon>
        <taxon>Embryophyta</taxon>
        <taxon>Tracheophyta</taxon>
        <taxon>Spermatophyta</taxon>
        <taxon>Magnoliopsida</taxon>
        <taxon>Liliopsida</taxon>
        <taxon>Poales</taxon>
        <taxon>Poaceae</taxon>
        <taxon>PACMAD clade</taxon>
        <taxon>Arundinoideae</taxon>
        <taxon>Arundineae</taxon>
        <taxon>Arundo</taxon>
    </lineage>
</organism>
<sequence>MLIYTTIHSTQKIITASIHNQKISPLRTCSAYCRVWRANGSSNKREIYGVSI</sequence>
<name>A0A0A9E1M6_ARUDO</name>
<dbReference type="EMBL" id="GBRH01203231">
    <property type="protein sequence ID" value="JAD94664.1"/>
    <property type="molecule type" value="Transcribed_RNA"/>
</dbReference>
<dbReference type="AlphaFoldDB" id="A0A0A9E1M6"/>
<reference evidence="1" key="2">
    <citation type="journal article" date="2015" name="Data Brief">
        <title>Shoot transcriptome of the giant reed, Arundo donax.</title>
        <authorList>
            <person name="Barrero R.A."/>
            <person name="Guerrero F.D."/>
            <person name="Moolhuijzen P."/>
            <person name="Goolsby J.A."/>
            <person name="Tidwell J."/>
            <person name="Bellgard S.E."/>
            <person name="Bellgard M.I."/>
        </authorList>
    </citation>
    <scope>NUCLEOTIDE SEQUENCE</scope>
    <source>
        <tissue evidence="1">Shoot tissue taken approximately 20 cm above the soil surface</tissue>
    </source>
</reference>
<proteinExistence type="predicted"/>
<accession>A0A0A9E1M6</accession>